<dbReference type="OrthoDB" id="196355at2"/>
<feature type="signal peptide" evidence="2">
    <location>
        <begin position="1"/>
        <end position="22"/>
    </location>
</feature>
<dbReference type="Proteomes" id="UP000326659">
    <property type="component" value="Chromosome"/>
</dbReference>
<accession>A0A9X7N108</accession>
<name>A0A9X7N108_PSEDE</name>
<evidence type="ECO:0000256" key="2">
    <source>
        <dbReference type="SAM" id="SignalP"/>
    </source>
</evidence>
<keyword evidence="1" id="KW-0472">Membrane</keyword>
<dbReference type="AlphaFoldDB" id="A0A9X7N108"/>
<keyword evidence="1" id="KW-0812">Transmembrane</keyword>
<proteinExistence type="predicted"/>
<protein>
    <submittedName>
        <fullName evidence="3">DUF2167 domain-containing protein</fullName>
    </submittedName>
</protein>
<dbReference type="KEGG" id="pden:F1C79_16295"/>
<feature type="chain" id="PRO_5040815147" evidence="2">
    <location>
        <begin position="23"/>
        <end position="312"/>
    </location>
</feature>
<dbReference type="InterPro" id="IPR018682">
    <property type="entry name" value="DUF2167_membr"/>
</dbReference>
<feature type="transmembrane region" description="Helical" evidence="1">
    <location>
        <begin position="276"/>
        <end position="301"/>
    </location>
</feature>
<dbReference type="RefSeq" id="WP_081520135.1">
    <property type="nucleotide sequence ID" value="NZ_CP043626.1"/>
</dbReference>
<evidence type="ECO:0000313" key="3">
    <source>
        <dbReference type="EMBL" id="QEY73034.1"/>
    </source>
</evidence>
<dbReference type="EMBL" id="CP043626">
    <property type="protein sequence ID" value="QEY73034.1"/>
    <property type="molecule type" value="Genomic_DNA"/>
</dbReference>
<dbReference type="Pfam" id="PF09935">
    <property type="entry name" value="DUF2167"/>
    <property type="match status" value="1"/>
</dbReference>
<keyword evidence="2" id="KW-0732">Signal</keyword>
<sequence>MDGKALFLAALLAQAVAAPAFAAPATSNQSEAPAAAAAPAPAAESDEEMSPETFVASLHFQKGKVVVGDNLATFDLPDNFVFLDGKDAERVLEAWGNPPNDEPPLGMLMPAGVSPFDAESWAVTVQYEESGYVSDEDAAKIDYAEMLKDMQDDLKEANPQREQQGFEAIQLIGWAAPPRYDAAEKKLYWAKELQFGDAKEHTLNYNIRALGRKGVLVLNFVAGMEQLPEIEKNVSKVLAMTEFNPGSRYVDFNPSVDKVAAYGLGALIAGKVAAKVGLFATLLVLLKKLWIVPALAIGWIARRFKRKPSNEG</sequence>
<gene>
    <name evidence="3" type="ORF">F1C79_16295</name>
</gene>
<keyword evidence="1" id="KW-1133">Transmembrane helix</keyword>
<evidence type="ECO:0000256" key="1">
    <source>
        <dbReference type="SAM" id="Phobius"/>
    </source>
</evidence>
<organism evidence="3 4">
    <name type="scientific">Pseudomonas denitrificans</name>
    <dbReference type="NCBI Taxonomy" id="43306"/>
    <lineage>
        <taxon>Bacteria</taxon>
        <taxon>Pseudomonadati</taxon>
        <taxon>Pseudomonadota</taxon>
        <taxon>Gammaproteobacteria</taxon>
        <taxon>Pseudomonadales</taxon>
        <taxon>Pseudomonadaceae</taxon>
        <taxon>Halopseudomonas</taxon>
    </lineage>
</organism>
<evidence type="ECO:0000313" key="4">
    <source>
        <dbReference type="Proteomes" id="UP000326659"/>
    </source>
</evidence>
<keyword evidence="4" id="KW-1185">Reference proteome</keyword>
<reference evidence="3 4" key="1">
    <citation type="submission" date="2019-09" db="EMBL/GenBank/DDBJ databases">
        <title>Prosopis cineraria nodule microbiome.</title>
        <authorList>
            <person name="Chaluvadi S.R."/>
            <person name="Ali R."/>
            <person name="Wang X."/>
        </authorList>
    </citation>
    <scope>NUCLEOTIDE SEQUENCE [LARGE SCALE GENOMIC DNA]</scope>
    <source>
        <strain evidence="3 4">BG1</strain>
    </source>
</reference>